<protein>
    <submittedName>
        <fullName evidence="1">Uncharacterized protein</fullName>
    </submittedName>
</protein>
<name>A0A4P6XS27_9ASCO</name>
<dbReference type="EMBL" id="CP034458">
    <property type="protein sequence ID" value="QBM88604.1"/>
    <property type="molecule type" value="Genomic_DNA"/>
</dbReference>
<evidence type="ECO:0000313" key="2">
    <source>
        <dbReference type="Proteomes" id="UP000292447"/>
    </source>
</evidence>
<dbReference type="Proteomes" id="UP000292447">
    <property type="component" value="Chromosome III"/>
</dbReference>
<organism evidence="1 2">
    <name type="scientific">Metschnikowia aff. pulcherrima</name>
    <dbReference type="NCBI Taxonomy" id="2163413"/>
    <lineage>
        <taxon>Eukaryota</taxon>
        <taxon>Fungi</taxon>
        <taxon>Dikarya</taxon>
        <taxon>Ascomycota</taxon>
        <taxon>Saccharomycotina</taxon>
        <taxon>Pichiomycetes</taxon>
        <taxon>Metschnikowiaceae</taxon>
        <taxon>Metschnikowia</taxon>
    </lineage>
</organism>
<gene>
    <name evidence="1" type="ORF">METSCH_C05780</name>
</gene>
<accession>A0A4P6XS27</accession>
<reference evidence="2" key="1">
    <citation type="submission" date="2019-03" db="EMBL/GenBank/DDBJ databases">
        <title>Snf2 controls pulcherriminic acid biosynthesis and connects pigmentation and antifungal activity of the yeast Metschnikowia pulcherrima.</title>
        <authorList>
            <person name="Gore-Lloyd D."/>
            <person name="Sumann I."/>
            <person name="Brachmann A.O."/>
            <person name="Schneeberger K."/>
            <person name="Ortiz-Merino R.A."/>
            <person name="Moreno-Beltran M."/>
            <person name="Schlaefli M."/>
            <person name="Kirner P."/>
            <person name="Santos Kron A."/>
            <person name="Wolfe K.H."/>
            <person name="Piel J."/>
            <person name="Ahrens C.H."/>
            <person name="Henk D."/>
            <person name="Freimoser F.M."/>
        </authorList>
    </citation>
    <scope>NUCLEOTIDE SEQUENCE [LARGE SCALE GENOMIC DNA]</scope>
    <source>
        <strain evidence="2">APC 1.2</strain>
    </source>
</reference>
<dbReference type="AlphaFoldDB" id="A0A4P6XS27"/>
<evidence type="ECO:0000313" key="1">
    <source>
        <dbReference type="EMBL" id="QBM88604.1"/>
    </source>
</evidence>
<proteinExistence type="predicted"/>
<sequence>MNTRANQPYFPVYRYFQKPHIMLYHISCEKGTLAGVHRLFHVVQDKYDASHRILYINNTTSGTLAQALRESSAAWVNDPHRTMQFEYERVLSIFEVVDKLQASKHDVVVVERLDAIMQETTREDYAHQNRALALLMGLDRDLVFIDMWLYLDTYYIRNPL</sequence>
<keyword evidence="2" id="KW-1185">Reference proteome</keyword>